<name>A0A955L4C1_9BACT</name>
<evidence type="ECO:0000256" key="1">
    <source>
        <dbReference type="ARBA" id="ARBA00004141"/>
    </source>
</evidence>
<reference evidence="8" key="2">
    <citation type="journal article" date="2021" name="Microbiome">
        <title>Successional dynamics and alternative stable states in a saline activated sludge microbial community over 9 years.</title>
        <authorList>
            <person name="Wang Y."/>
            <person name="Ye J."/>
            <person name="Ju F."/>
            <person name="Liu L."/>
            <person name="Boyd J.A."/>
            <person name="Deng Y."/>
            <person name="Parks D.H."/>
            <person name="Jiang X."/>
            <person name="Yin X."/>
            <person name="Woodcroft B.J."/>
            <person name="Tyson G.W."/>
            <person name="Hugenholtz P."/>
            <person name="Polz M.F."/>
            <person name="Zhang T."/>
        </authorList>
    </citation>
    <scope>NUCLEOTIDE SEQUENCE</scope>
    <source>
        <strain evidence="8">HKST-UBA14</strain>
    </source>
</reference>
<evidence type="ECO:0000256" key="3">
    <source>
        <dbReference type="ARBA" id="ARBA00022692"/>
    </source>
</evidence>
<feature type="domain" description="GtrA/DPMS transmembrane" evidence="7">
    <location>
        <begin position="30"/>
        <end position="145"/>
    </location>
</feature>
<evidence type="ECO:0000256" key="2">
    <source>
        <dbReference type="ARBA" id="ARBA00009399"/>
    </source>
</evidence>
<evidence type="ECO:0000256" key="6">
    <source>
        <dbReference type="SAM" id="Phobius"/>
    </source>
</evidence>
<accession>A0A955L4C1</accession>
<feature type="transmembrane region" description="Helical" evidence="6">
    <location>
        <begin position="58"/>
        <end position="75"/>
    </location>
</feature>
<dbReference type="Proteomes" id="UP000783287">
    <property type="component" value="Unassembled WGS sequence"/>
</dbReference>
<comment type="similarity">
    <text evidence="2">Belongs to the GtrA family.</text>
</comment>
<evidence type="ECO:0000256" key="5">
    <source>
        <dbReference type="ARBA" id="ARBA00023136"/>
    </source>
</evidence>
<dbReference type="InterPro" id="IPR007267">
    <property type="entry name" value="GtrA_DPMS_TM"/>
</dbReference>
<evidence type="ECO:0000313" key="8">
    <source>
        <dbReference type="EMBL" id="MCA9382765.1"/>
    </source>
</evidence>
<dbReference type="PANTHER" id="PTHR38459">
    <property type="entry name" value="PROPHAGE BACTOPRENOL-LINKED GLUCOSE TRANSLOCASE HOMOLOG"/>
    <property type="match status" value="1"/>
</dbReference>
<evidence type="ECO:0000313" key="9">
    <source>
        <dbReference type="Proteomes" id="UP000783287"/>
    </source>
</evidence>
<comment type="subcellular location">
    <subcellularLocation>
        <location evidence="1">Membrane</location>
        <topology evidence="1">Multi-pass membrane protein</topology>
    </subcellularLocation>
</comment>
<dbReference type="EMBL" id="JAGQLK010000003">
    <property type="protein sequence ID" value="MCA9382765.1"/>
    <property type="molecule type" value="Genomic_DNA"/>
</dbReference>
<evidence type="ECO:0000256" key="4">
    <source>
        <dbReference type="ARBA" id="ARBA00022989"/>
    </source>
</evidence>
<reference evidence="8" key="1">
    <citation type="submission" date="2020-04" db="EMBL/GenBank/DDBJ databases">
        <authorList>
            <person name="Zhang T."/>
        </authorList>
    </citation>
    <scope>NUCLEOTIDE SEQUENCE</scope>
    <source>
        <strain evidence="8">HKST-UBA14</strain>
    </source>
</reference>
<protein>
    <submittedName>
        <fullName evidence="8">GtrA family protein</fullName>
    </submittedName>
</protein>
<dbReference type="GO" id="GO:0000271">
    <property type="term" value="P:polysaccharide biosynthetic process"/>
    <property type="evidence" value="ECO:0007669"/>
    <property type="project" value="InterPro"/>
</dbReference>
<dbReference type="Pfam" id="PF04138">
    <property type="entry name" value="GtrA_DPMS_TM"/>
    <property type="match status" value="1"/>
</dbReference>
<gene>
    <name evidence="8" type="ORF">KC909_00200</name>
</gene>
<keyword evidence="3 6" id="KW-0812">Transmembrane</keyword>
<evidence type="ECO:0000259" key="7">
    <source>
        <dbReference type="Pfam" id="PF04138"/>
    </source>
</evidence>
<dbReference type="AlphaFoldDB" id="A0A955L4C1"/>
<sequence>MNEVKEILKPENLKRIIRNPFVAFEFSIVRYLLIGFMTFFLDYGMLKGLIIYFDTDPVIANIISTFLALFFNFTLSNFWTFQAGTDKKAKKIGKYLFLAINNYLISVLVFSVLVKSFSLSEDISKVLVTGMVVSWNFLIYKYWVFKNE</sequence>
<feature type="transmembrane region" description="Helical" evidence="6">
    <location>
        <begin position="126"/>
        <end position="145"/>
    </location>
</feature>
<dbReference type="InterPro" id="IPR051401">
    <property type="entry name" value="GtrA_CellWall_Glycosyl"/>
</dbReference>
<dbReference type="GO" id="GO:0005886">
    <property type="term" value="C:plasma membrane"/>
    <property type="evidence" value="ECO:0007669"/>
    <property type="project" value="TreeGrafter"/>
</dbReference>
<comment type="caution">
    <text evidence="8">The sequence shown here is derived from an EMBL/GenBank/DDBJ whole genome shotgun (WGS) entry which is preliminary data.</text>
</comment>
<keyword evidence="4 6" id="KW-1133">Transmembrane helix</keyword>
<feature type="transmembrane region" description="Helical" evidence="6">
    <location>
        <begin position="95"/>
        <end position="114"/>
    </location>
</feature>
<organism evidence="8 9">
    <name type="scientific">Candidatus Dojkabacteria bacterium</name>
    <dbReference type="NCBI Taxonomy" id="2099670"/>
    <lineage>
        <taxon>Bacteria</taxon>
        <taxon>Candidatus Dojkabacteria</taxon>
    </lineage>
</organism>
<feature type="transmembrane region" description="Helical" evidence="6">
    <location>
        <begin position="21"/>
        <end position="46"/>
    </location>
</feature>
<dbReference type="PANTHER" id="PTHR38459:SF1">
    <property type="entry name" value="PROPHAGE BACTOPRENOL-LINKED GLUCOSE TRANSLOCASE HOMOLOG"/>
    <property type="match status" value="1"/>
</dbReference>
<proteinExistence type="inferred from homology"/>
<keyword evidence="5 6" id="KW-0472">Membrane</keyword>